<dbReference type="EMBL" id="CP001154">
    <property type="protein sequence ID" value="ACO74553.1"/>
    <property type="molecule type" value="Genomic_DNA"/>
</dbReference>
<proteinExistence type="predicted"/>
<dbReference type="HOGENOM" id="CLU_3345224_0_0_4"/>
<evidence type="ECO:0000313" key="1">
    <source>
        <dbReference type="EMBL" id="ACO74553.1"/>
    </source>
</evidence>
<organism evidence="1 2">
    <name type="scientific">Laribacter hongkongensis (strain HLHK9)</name>
    <dbReference type="NCBI Taxonomy" id="557598"/>
    <lineage>
        <taxon>Bacteria</taxon>
        <taxon>Pseudomonadati</taxon>
        <taxon>Pseudomonadota</taxon>
        <taxon>Betaproteobacteria</taxon>
        <taxon>Neisseriales</taxon>
        <taxon>Aquaspirillaceae</taxon>
        <taxon>Laribacter</taxon>
    </lineage>
</organism>
<protein>
    <submittedName>
        <fullName evidence="1">Uncharacterized protein</fullName>
    </submittedName>
</protein>
<dbReference type="AlphaFoldDB" id="C1D7W3"/>
<keyword evidence="2" id="KW-1185">Reference proteome</keyword>
<reference evidence="1 2" key="1">
    <citation type="journal article" date="2009" name="PLoS Genet.">
        <title>The complete genome and proteome of Laribacter hongkongensis reveal potential mechanisms for adaptations to different temperatures and habitats.</title>
        <authorList>
            <person name="Woo P.C."/>
            <person name="Lau S.K."/>
            <person name="Tse H."/>
            <person name="Teng J.L."/>
            <person name="Curreem S.O."/>
            <person name="Tsang A.K."/>
            <person name="Fan R.Y."/>
            <person name="Wong G.K."/>
            <person name="Huang Y."/>
            <person name="Loman N.J."/>
            <person name="Snyder L.A."/>
            <person name="Cai J.J."/>
            <person name="Huang J.D."/>
            <person name="Mak W."/>
            <person name="Pallen M.J."/>
            <person name="Lok S."/>
            <person name="Yuen K.Y."/>
        </authorList>
    </citation>
    <scope>NUCLEOTIDE SEQUENCE [LARGE SCALE GENOMIC DNA]</scope>
    <source>
        <strain evidence="1 2">HLHK9</strain>
    </source>
</reference>
<dbReference type="KEGG" id="lhk:LHK_01565"/>
<name>C1D7W3_LARHH</name>
<evidence type="ECO:0000313" key="2">
    <source>
        <dbReference type="Proteomes" id="UP000002010"/>
    </source>
</evidence>
<gene>
    <name evidence="1" type="ordered locus">LHK_01565</name>
</gene>
<accession>C1D7W3</accession>
<dbReference type="Proteomes" id="UP000002010">
    <property type="component" value="Chromosome"/>
</dbReference>
<sequence>MKMVGDKILIIILSKIVVMRLMYKLLAHTEKIIFLFY</sequence>